<keyword evidence="2" id="KW-1185">Reference proteome</keyword>
<dbReference type="RefSeq" id="WP_354550420.1">
    <property type="nucleotide sequence ID" value="NZ_JBEPSD010000002.1"/>
</dbReference>
<protein>
    <recommendedName>
        <fullName evidence="3">PilZ domain-containing protein</fullName>
    </recommendedName>
</protein>
<dbReference type="EMBL" id="JBEPSD010000002">
    <property type="protein sequence ID" value="MET4570064.1"/>
    <property type="molecule type" value="Genomic_DNA"/>
</dbReference>
<reference evidence="1 2" key="1">
    <citation type="submission" date="2024-06" db="EMBL/GenBank/DDBJ databases">
        <title>Sorghum-associated microbial communities from plants grown in Nebraska, USA.</title>
        <authorList>
            <person name="Schachtman D."/>
        </authorList>
    </citation>
    <scope>NUCLEOTIDE SEQUENCE [LARGE SCALE GENOMIC DNA]</scope>
    <source>
        <strain evidence="1 2">1757</strain>
    </source>
</reference>
<comment type="caution">
    <text evidence="1">The sequence shown here is derived from an EMBL/GenBank/DDBJ whole genome shotgun (WGS) entry which is preliminary data.</text>
</comment>
<organism evidence="1 2">
    <name type="scientific">Rhodanobacter soli</name>
    <dbReference type="NCBI Taxonomy" id="590609"/>
    <lineage>
        <taxon>Bacteria</taxon>
        <taxon>Pseudomonadati</taxon>
        <taxon>Pseudomonadota</taxon>
        <taxon>Gammaproteobacteria</taxon>
        <taxon>Lysobacterales</taxon>
        <taxon>Rhodanobacteraceae</taxon>
        <taxon>Rhodanobacter</taxon>
    </lineage>
</organism>
<accession>A0ABV2PYD9</accession>
<sequence length="124" mass="14206">MNRYSPPAQKPANRVDWNDPHLESLLRKTEKWKLDNRGVYPAQEVQIHIGWGAAACKPALLVWERDQAMVLETCFPIAQGEHVRVDCYLGEGVRVVWGVVVEGREGYRAEDQANGVHVHWLHVR</sequence>
<evidence type="ECO:0000313" key="1">
    <source>
        <dbReference type="EMBL" id="MET4570064.1"/>
    </source>
</evidence>
<name>A0ABV2PYD9_9GAMM</name>
<evidence type="ECO:0008006" key="3">
    <source>
        <dbReference type="Google" id="ProtNLM"/>
    </source>
</evidence>
<gene>
    <name evidence="1" type="ORF">ABIE04_002425</name>
</gene>
<evidence type="ECO:0000313" key="2">
    <source>
        <dbReference type="Proteomes" id="UP001549251"/>
    </source>
</evidence>
<proteinExistence type="predicted"/>
<dbReference type="Proteomes" id="UP001549251">
    <property type="component" value="Unassembled WGS sequence"/>
</dbReference>